<accession>A0AAD7WPA7</accession>
<dbReference type="EMBL" id="JAINUG010000055">
    <property type="protein sequence ID" value="KAJ8404040.1"/>
    <property type="molecule type" value="Genomic_DNA"/>
</dbReference>
<protein>
    <submittedName>
        <fullName evidence="1">Uncharacterized protein</fullName>
    </submittedName>
</protein>
<sequence length="79" mass="8782">MPFYFYFLNCGWCCIQMQCTGIALSGQSLCVLREGRGPAFQPCSGMFRSCSLIEGKTLITNETKDFGNPGFKKENGHKS</sequence>
<reference evidence="1" key="1">
    <citation type="journal article" date="2023" name="Science">
        <title>Genome structures resolve the early diversification of teleost fishes.</title>
        <authorList>
            <person name="Parey E."/>
            <person name="Louis A."/>
            <person name="Montfort J."/>
            <person name="Bouchez O."/>
            <person name="Roques C."/>
            <person name="Iampietro C."/>
            <person name="Lluch J."/>
            <person name="Castinel A."/>
            <person name="Donnadieu C."/>
            <person name="Desvignes T."/>
            <person name="Floi Bucao C."/>
            <person name="Jouanno E."/>
            <person name="Wen M."/>
            <person name="Mejri S."/>
            <person name="Dirks R."/>
            <person name="Jansen H."/>
            <person name="Henkel C."/>
            <person name="Chen W.J."/>
            <person name="Zahm M."/>
            <person name="Cabau C."/>
            <person name="Klopp C."/>
            <person name="Thompson A.W."/>
            <person name="Robinson-Rechavi M."/>
            <person name="Braasch I."/>
            <person name="Lecointre G."/>
            <person name="Bobe J."/>
            <person name="Postlethwait J.H."/>
            <person name="Berthelot C."/>
            <person name="Roest Crollius H."/>
            <person name="Guiguen Y."/>
        </authorList>
    </citation>
    <scope>NUCLEOTIDE SEQUENCE</scope>
    <source>
        <strain evidence="1">NC1722</strain>
    </source>
</reference>
<name>A0AAD7WPA7_9TELE</name>
<evidence type="ECO:0000313" key="2">
    <source>
        <dbReference type="Proteomes" id="UP001221898"/>
    </source>
</evidence>
<keyword evidence="2" id="KW-1185">Reference proteome</keyword>
<proteinExistence type="predicted"/>
<organism evidence="1 2">
    <name type="scientific">Aldrovandia affinis</name>
    <dbReference type="NCBI Taxonomy" id="143900"/>
    <lineage>
        <taxon>Eukaryota</taxon>
        <taxon>Metazoa</taxon>
        <taxon>Chordata</taxon>
        <taxon>Craniata</taxon>
        <taxon>Vertebrata</taxon>
        <taxon>Euteleostomi</taxon>
        <taxon>Actinopterygii</taxon>
        <taxon>Neopterygii</taxon>
        <taxon>Teleostei</taxon>
        <taxon>Notacanthiformes</taxon>
        <taxon>Halosauridae</taxon>
        <taxon>Aldrovandia</taxon>
    </lineage>
</organism>
<evidence type="ECO:0000313" key="1">
    <source>
        <dbReference type="EMBL" id="KAJ8404040.1"/>
    </source>
</evidence>
<gene>
    <name evidence="1" type="ORF">AAFF_G00343900</name>
</gene>
<dbReference type="Proteomes" id="UP001221898">
    <property type="component" value="Unassembled WGS sequence"/>
</dbReference>
<dbReference type="AlphaFoldDB" id="A0AAD7WPA7"/>
<comment type="caution">
    <text evidence="1">The sequence shown here is derived from an EMBL/GenBank/DDBJ whole genome shotgun (WGS) entry which is preliminary data.</text>
</comment>